<dbReference type="EMBL" id="FOQE01000012">
    <property type="protein sequence ID" value="SFH68724.1"/>
    <property type="molecule type" value="Genomic_DNA"/>
</dbReference>
<evidence type="ECO:0000313" key="1">
    <source>
        <dbReference type="EMBL" id="SFH68724.1"/>
    </source>
</evidence>
<organism evidence="1 2">
    <name type="scientific">Pisciglobus halotolerans</name>
    <dbReference type="NCBI Taxonomy" id="745365"/>
    <lineage>
        <taxon>Bacteria</taxon>
        <taxon>Bacillati</taxon>
        <taxon>Bacillota</taxon>
        <taxon>Bacilli</taxon>
        <taxon>Lactobacillales</taxon>
        <taxon>Carnobacteriaceae</taxon>
    </lineage>
</organism>
<keyword evidence="2" id="KW-1185">Reference proteome</keyword>
<protein>
    <submittedName>
        <fullName evidence="1">Uncharacterized protein</fullName>
    </submittedName>
</protein>
<gene>
    <name evidence="1" type="ORF">SAMN04489868_11247</name>
</gene>
<name>A0A1I3C2E2_9LACT</name>
<dbReference type="Proteomes" id="UP000198668">
    <property type="component" value="Unassembled WGS sequence"/>
</dbReference>
<accession>A0A1I3C2E2</accession>
<dbReference type="AlphaFoldDB" id="A0A1I3C2E2"/>
<reference evidence="1 2" key="1">
    <citation type="submission" date="2016-10" db="EMBL/GenBank/DDBJ databases">
        <authorList>
            <person name="de Groot N.N."/>
        </authorList>
    </citation>
    <scope>NUCLEOTIDE SEQUENCE [LARGE SCALE GENOMIC DNA]</scope>
    <source>
        <strain evidence="1 2">DSM 27630</strain>
    </source>
</reference>
<proteinExistence type="predicted"/>
<evidence type="ECO:0000313" key="2">
    <source>
        <dbReference type="Proteomes" id="UP000198668"/>
    </source>
</evidence>
<sequence length="104" mass="11968">MSDKLNRFQKRNIEEFVNNQEKNLDEMQQHIYDMITLYGLTNAETAALLTSVMIQVLKGDNNKEYLERLNLTPDTLGLKATLLIQEILAGEYAKEFAKKEEGKS</sequence>